<dbReference type="GO" id="GO:0008443">
    <property type="term" value="F:phosphofructokinase activity"/>
    <property type="evidence" value="ECO:0007669"/>
    <property type="project" value="TreeGrafter"/>
</dbReference>
<dbReference type="InterPro" id="IPR011611">
    <property type="entry name" value="PfkB_dom"/>
</dbReference>
<evidence type="ECO:0000313" key="2">
    <source>
        <dbReference type="EMBL" id="GAI24815.1"/>
    </source>
</evidence>
<proteinExistence type="predicted"/>
<dbReference type="InterPro" id="IPR029056">
    <property type="entry name" value="Ribokinase-like"/>
</dbReference>
<dbReference type="GO" id="GO:0005829">
    <property type="term" value="C:cytosol"/>
    <property type="evidence" value="ECO:0007669"/>
    <property type="project" value="TreeGrafter"/>
</dbReference>
<organism evidence="2">
    <name type="scientific">marine sediment metagenome</name>
    <dbReference type="NCBI Taxonomy" id="412755"/>
    <lineage>
        <taxon>unclassified sequences</taxon>
        <taxon>metagenomes</taxon>
        <taxon>ecological metagenomes</taxon>
    </lineage>
</organism>
<gene>
    <name evidence="2" type="ORF">S06H3_35664</name>
</gene>
<sequence length="132" mass="13964">DELRELLGGQVTDSPAGLVMAGRKLLDKVEIVLISRGKKGAVVVTKKGAWQGRCVGRSRVLSTVGCGDFLLAGFLNPVRSKSSASNWVKDKSDAGSALGTAIKVATAKAWGRTEGKSWSKALREIKVAVERV</sequence>
<comment type="caution">
    <text evidence="2">The sequence shown here is derived from an EMBL/GenBank/DDBJ whole genome shotgun (WGS) entry which is preliminary data.</text>
</comment>
<dbReference type="SUPFAM" id="SSF53613">
    <property type="entry name" value="Ribokinase-like"/>
    <property type="match status" value="1"/>
</dbReference>
<accession>X1NDD1</accession>
<protein>
    <recommendedName>
        <fullName evidence="1">Carbohydrate kinase PfkB domain-containing protein</fullName>
    </recommendedName>
</protein>
<feature type="non-terminal residue" evidence="2">
    <location>
        <position position="1"/>
    </location>
</feature>
<name>X1NDD1_9ZZZZ</name>
<dbReference type="PANTHER" id="PTHR46566">
    <property type="entry name" value="1-PHOSPHOFRUCTOKINASE-RELATED"/>
    <property type="match status" value="1"/>
</dbReference>
<dbReference type="AlphaFoldDB" id="X1NDD1"/>
<dbReference type="Pfam" id="PF00294">
    <property type="entry name" value="PfkB"/>
    <property type="match status" value="1"/>
</dbReference>
<feature type="domain" description="Carbohydrate kinase PfkB" evidence="1">
    <location>
        <begin position="1"/>
        <end position="77"/>
    </location>
</feature>
<dbReference type="PANTHER" id="PTHR46566:SF2">
    <property type="entry name" value="ATP-DEPENDENT 6-PHOSPHOFRUCTOKINASE ISOZYME 2"/>
    <property type="match status" value="1"/>
</dbReference>
<evidence type="ECO:0000259" key="1">
    <source>
        <dbReference type="Pfam" id="PF00294"/>
    </source>
</evidence>
<dbReference type="EMBL" id="BARV01021540">
    <property type="protein sequence ID" value="GAI24815.1"/>
    <property type="molecule type" value="Genomic_DNA"/>
</dbReference>
<dbReference type="Gene3D" id="3.40.1190.20">
    <property type="match status" value="1"/>
</dbReference>
<reference evidence="2" key="1">
    <citation type="journal article" date="2014" name="Front. Microbiol.">
        <title>High frequency of phylogenetically diverse reductive dehalogenase-homologous genes in deep subseafloor sedimentary metagenomes.</title>
        <authorList>
            <person name="Kawai M."/>
            <person name="Futagami T."/>
            <person name="Toyoda A."/>
            <person name="Takaki Y."/>
            <person name="Nishi S."/>
            <person name="Hori S."/>
            <person name="Arai W."/>
            <person name="Tsubouchi T."/>
            <person name="Morono Y."/>
            <person name="Uchiyama I."/>
            <person name="Ito T."/>
            <person name="Fujiyama A."/>
            <person name="Inagaki F."/>
            <person name="Takami H."/>
        </authorList>
    </citation>
    <scope>NUCLEOTIDE SEQUENCE</scope>
    <source>
        <strain evidence="2">Expedition CK06-06</strain>
    </source>
</reference>